<organism evidence="8 9">
    <name type="scientific">Proteiniclasticum ruminis</name>
    <dbReference type="NCBI Taxonomy" id="398199"/>
    <lineage>
        <taxon>Bacteria</taxon>
        <taxon>Bacillati</taxon>
        <taxon>Bacillota</taxon>
        <taxon>Clostridia</taxon>
        <taxon>Eubacteriales</taxon>
        <taxon>Clostridiaceae</taxon>
        <taxon>Proteiniclasticum</taxon>
    </lineage>
</organism>
<evidence type="ECO:0000256" key="4">
    <source>
        <dbReference type="ARBA" id="ARBA00022692"/>
    </source>
</evidence>
<evidence type="ECO:0000313" key="8">
    <source>
        <dbReference type="EMBL" id="SDI61291.1"/>
    </source>
</evidence>
<keyword evidence="6 7" id="KW-0472">Membrane</keyword>
<keyword evidence="4 7" id="KW-0812">Transmembrane</keyword>
<comment type="subcellular location">
    <subcellularLocation>
        <location evidence="1">Cell membrane</location>
        <topology evidence="1">Multi-pass membrane protein</topology>
    </subcellularLocation>
</comment>
<reference evidence="8 9" key="1">
    <citation type="submission" date="2016-10" db="EMBL/GenBank/DDBJ databases">
        <authorList>
            <person name="de Groot N.N."/>
        </authorList>
    </citation>
    <scope>NUCLEOTIDE SEQUENCE [LARGE SCALE GENOMIC DNA]</scope>
    <source>
        <strain evidence="8 9">CGMCC 1.5058</strain>
    </source>
</reference>
<feature type="transmembrane region" description="Helical" evidence="7">
    <location>
        <begin position="75"/>
        <end position="98"/>
    </location>
</feature>
<dbReference type="Proteomes" id="UP000183255">
    <property type="component" value="Unassembled WGS sequence"/>
</dbReference>
<proteinExistence type="inferred from homology"/>
<dbReference type="InterPro" id="IPR003370">
    <property type="entry name" value="Chromate_transpt"/>
</dbReference>
<feature type="transmembrane region" description="Helical" evidence="7">
    <location>
        <begin position="171"/>
        <end position="188"/>
    </location>
</feature>
<evidence type="ECO:0000256" key="5">
    <source>
        <dbReference type="ARBA" id="ARBA00022989"/>
    </source>
</evidence>
<evidence type="ECO:0000256" key="7">
    <source>
        <dbReference type="SAM" id="Phobius"/>
    </source>
</evidence>
<dbReference type="PANTHER" id="PTHR43663">
    <property type="entry name" value="CHROMATE TRANSPORT PROTEIN-RELATED"/>
    <property type="match status" value="1"/>
</dbReference>
<dbReference type="GO" id="GO:0005886">
    <property type="term" value="C:plasma membrane"/>
    <property type="evidence" value="ECO:0007669"/>
    <property type="project" value="UniProtKB-SubCell"/>
</dbReference>
<dbReference type="Pfam" id="PF02417">
    <property type="entry name" value="Chromate_transp"/>
    <property type="match status" value="1"/>
</dbReference>
<keyword evidence="3" id="KW-1003">Cell membrane</keyword>
<protein>
    <submittedName>
        <fullName evidence="8">Chromate transporter</fullName>
    </submittedName>
</protein>
<evidence type="ECO:0000256" key="6">
    <source>
        <dbReference type="ARBA" id="ARBA00023136"/>
    </source>
</evidence>
<feature type="transmembrane region" description="Helical" evidence="7">
    <location>
        <begin position="147"/>
        <end position="164"/>
    </location>
</feature>
<name>A0A1G8M016_9CLOT</name>
<dbReference type="GO" id="GO:0015109">
    <property type="term" value="F:chromate transmembrane transporter activity"/>
    <property type="evidence" value="ECO:0007669"/>
    <property type="project" value="InterPro"/>
</dbReference>
<dbReference type="InterPro" id="IPR052518">
    <property type="entry name" value="CHR_Transporter"/>
</dbReference>
<sequence>MMLYLELFLSFAQIGLFSFGGGMAALPLIENQAVQVKGWLTLSEFVDLITIAEMTPGPISVNSATFVGTKVAGPLGAISATLGVIFPSVVLVLVLASLYHKYRDLPVLAKVLRGLRPASAALIGAAGFAIVKVALKKTPQEALSLQNFSGFSLLLLIASFFLLVRYKKNPLFIIGLTGLIGGLSYVLFS</sequence>
<accession>A0A1G8M016</accession>
<evidence type="ECO:0000256" key="3">
    <source>
        <dbReference type="ARBA" id="ARBA00022475"/>
    </source>
</evidence>
<gene>
    <name evidence="8" type="ORF">SAMN05421804_103238</name>
</gene>
<comment type="similarity">
    <text evidence="2">Belongs to the chromate ion transporter (CHR) (TC 2.A.51) family.</text>
</comment>
<keyword evidence="5 7" id="KW-1133">Transmembrane helix</keyword>
<dbReference type="PANTHER" id="PTHR43663:SF1">
    <property type="entry name" value="CHROMATE TRANSPORTER"/>
    <property type="match status" value="1"/>
</dbReference>
<dbReference type="AlphaFoldDB" id="A0A1G8M016"/>
<dbReference type="RefSeq" id="WP_341349276.1">
    <property type="nucleotide sequence ID" value="NZ_FNDZ01000003.1"/>
</dbReference>
<evidence type="ECO:0000256" key="2">
    <source>
        <dbReference type="ARBA" id="ARBA00005262"/>
    </source>
</evidence>
<evidence type="ECO:0000256" key="1">
    <source>
        <dbReference type="ARBA" id="ARBA00004651"/>
    </source>
</evidence>
<feature type="transmembrane region" description="Helical" evidence="7">
    <location>
        <begin position="118"/>
        <end position="135"/>
    </location>
</feature>
<dbReference type="EMBL" id="FNDZ01000003">
    <property type="protein sequence ID" value="SDI61291.1"/>
    <property type="molecule type" value="Genomic_DNA"/>
</dbReference>
<evidence type="ECO:0000313" key="9">
    <source>
        <dbReference type="Proteomes" id="UP000183255"/>
    </source>
</evidence>